<dbReference type="GO" id="GO:0006420">
    <property type="term" value="P:arginyl-tRNA aminoacylation"/>
    <property type="evidence" value="ECO:0007669"/>
    <property type="project" value="UniProtKB-UniRule"/>
</dbReference>
<dbReference type="EC" id="6.1.1.19" evidence="9"/>
<dbReference type="Pfam" id="PF05746">
    <property type="entry name" value="DALR_1"/>
    <property type="match status" value="1"/>
</dbReference>
<sequence>MNIFDLYLDKIIILIKKLNKDGSLEIPESLKGINVDIPPSNFDCDISTNVAMVLSKANKKSPIDIANTLIDLIKNEDEKIETISVAKPGFINIKFKTIYWNNFIKSVNQNYKDFGVNIKEKKQKYLIEFVSANPTGPLHVGHCRGAILGDVISNILIFNKHDVSKEYYVNDYGNQIINFTKSVFFRIRQILFNEKFPIENSDLYPGDYLVGIAKNIIESNKILKFDKFEDVSKELTLLSVSESLKLIKDNLSNLGIMHDKFTSETDIVLNNEVQKAIDKLKDKKLVYSGKIKAPEGEDDQNWVEREQLLFRSTDFGDDKDRALQKSDQSWTYFASDVAYHDNKLNRNYDKLINILGADHAGYIKRITSVVEALSGDKKKLTCKVSQLVKLIKDGKPFKMSKRKGDYITVEDLIAEVGRDATRFIMLNRSSDVELDFDFTKVKEKSKDNPLYYVQYCYARISSVFRHVDLNIENDLNIKDYEFEYTGDEIKILKKIAEWPKCIEAAGLRLEPHRIPVYLYELSSEFHSYWNMGKDDPSKRFINEQKKISNDKLVFLKVISNVIKSGMDIVGVDTPQKM</sequence>
<evidence type="ECO:0000313" key="14">
    <source>
        <dbReference type="Proteomes" id="UP000501094"/>
    </source>
</evidence>
<dbReference type="InterPro" id="IPR008909">
    <property type="entry name" value="DALR_anticod-bd"/>
</dbReference>
<dbReference type="Gene3D" id="3.30.1360.70">
    <property type="entry name" value="Arginyl tRNA synthetase N-terminal domain"/>
    <property type="match status" value="1"/>
</dbReference>
<dbReference type="HAMAP" id="MF_00123">
    <property type="entry name" value="Arg_tRNA_synth"/>
    <property type="match status" value="1"/>
</dbReference>
<dbReference type="PRINTS" id="PR01038">
    <property type="entry name" value="TRNASYNTHARG"/>
</dbReference>
<comment type="similarity">
    <text evidence="1 9 10">Belongs to the class-I aminoacyl-tRNA synthetase family.</text>
</comment>
<dbReference type="GO" id="GO:0004814">
    <property type="term" value="F:arginine-tRNA ligase activity"/>
    <property type="evidence" value="ECO:0007669"/>
    <property type="project" value="UniProtKB-UniRule"/>
</dbReference>
<reference evidence="13 14" key="1">
    <citation type="journal article" date="2020" name="Nat. Microbiol.">
        <title>Lysogenic host-virus interactions in SAR11 marine bacteria.</title>
        <authorList>
            <person name="Morris R.M."/>
            <person name="Cain K.R."/>
            <person name="Hvorecny K.L."/>
            <person name="Kollman J.M."/>
        </authorList>
    </citation>
    <scope>NUCLEOTIDE SEQUENCE [LARGE SCALE GENOMIC DNA]</scope>
    <source>
        <strain evidence="13 14">NP1</strain>
    </source>
</reference>
<keyword evidence="4 9" id="KW-0547">Nucleotide-binding</keyword>
<dbReference type="SMART" id="SM01016">
    <property type="entry name" value="Arg_tRNA_synt_N"/>
    <property type="match status" value="1"/>
</dbReference>
<dbReference type="Pfam" id="PF03485">
    <property type="entry name" value="Arg_tRNA_synt_N"/>
    <property type="match status" value="1"/>
</dbReference>
<dbReference type="SMART" id="SM00836">
    <property type="entry name" value="DALR_1"/>
    <property type="match status" value="1"/>
</dbReference>
<dbReference type="GO" id="GO:0005524">
    <property type="term" value="F:ATP binding"/>
    <property type="evidence" value="ECO:0007669"/>
    <property type="project" value="UniProtKB-UniRule"/>
</dbReference>
<feature type="domain" description="DALR anticodon binding" evidence="11">
    <location>
        <begin position="453"/>
        <end position="577"/>
    </location>
</feature>
<dbReference type="AlphaFoldDB" id="A0A6H1Q1L8"/>
<dbReference type="PANTHER" id="PTHR11956:SF5">
    <property type="entry name" value="ARGININE--TRNA LIGASE, CYTOPLASMIC"/>
    <property type="match status" value="1"/>
</dbReference>
<dbReference type="InterPro" id="IPR001412">
    <property type="entry name" value="aa-tRNA-synth_I_CS"/>
</dbReference>
<dbReference type="InterPro" id="IPR009080">
    <property type="entry name" value="tRNAsynth_Ia_anticodon-bd"/>
</dbReference>
<evidence type="ECO:0000256" key="5">
    <source>
        <dbReference type="ARBA" id="ARBA00022840"/>
    </source>
</evidence>
<evidence type="ECO:0000256" key="3">
    <source>
        <dbReference type="ARBA" id="ARBA00022598"/>
    </source>
</evidence>
<keyword evidence="6 9" id="KW-0648">Protein biosynthesis</keyword>
<dbReference type="InterPro" id="IPR036695">
    <property type="entry name" value="Arg-tRNA-synth_N_sf"/>
</dbReference>
<comment type="subunit">
    <text evidence="9">Monomer.</text>
</comment>
<dbReference type="Proteomes" id="UP000501094">
    <property type="component" value="Chromosome"/>
</dbReference>
<dbReference type="InterPro" id="IPR005148">
    <property type="entry name" value="Arg-tRNA-synth_N"/>
</dbReference>
<name>A0A6H1Q1L8_9PROT</name>
<dbReference type="GO" id="GO:0005737">
    <property type="term" value="C:cytoplasm"/>
    <property type="evidence" value="ECO:0007669"/>
    <property type="project" value="UniProtKB-SubCell"/>
</dbReference>
<protein>
    <recommendedName>
        <fullName evidence="9">Arginine--tRNA ligase</fullName>
        <ecNumber evidence="9">6.1.1.19</ecNumber>
    </recommendedName>
    <alternativeName>
        <fullName evidence="9">Arginyl-tRNA synthetase</fullName>
        <shortName evidence="9">ArgRS</shortName>
    </alternativeName>
</protein>
<dbReference type="NCBIfam" id="TIGR00456">
    <property type="entry name" value="argS"/>
    <property type="match status" value="1"/>
</dbReference>
<dbReference type="CDD" id="cd00671">
    <property type="entry name" value="ArgRS_core"/>
    <property type="match status" value="1"/>
</dbReference>
<evidence type="ECO:0000256" key="7">
    <source>
        <dbReference type="ARBA" id="ARBA00023146"/>
    </source>
</evidence>
<dbReference type="EMBL" id="CP038852">
    <property type="protein sequence ID" value="QIZ20400.1"/>
    <property type="molecule type" value="Genomic_DNA"/>
</dbReference>
<evidence type="ECO:0000259" key="11">
    <source>
        <dbReference type="SMART" id="SM00836"/>
    </source>
</evidence>
<gene>
    <name evidence="9" type="primary">argS</name>
    <name evidence="13" type="ORF">E5R92_01170</name>
</gene>
<evidence type="ECO:0000313" key="13">
    <source>
        <dbReference type="EMBL" id="QIZ20400.1"/>
    </source>
</evidence>
<dbReference type="InterPro" id="IPR035684">
    <property type="entry name" value="ArgRS_core"/>
</dbReference>
<keyword evidence="2 9" id="KW-0963">Cytoplasm</keyword>
<dbReference type="KEGG" id="peg:E5R92_01170"/>
<evidence type="ECO:0000256" key="6">
    <source>
        <dbReference type="ARBA" id="ARBA00022917"/>
    </source>
</evidence>
<dbReference type="InterPro" id="IPR014729">
    <property type="entry name" value="Rossmann-like_a/b/a_fold"/>
</dbReference>
<dbReference type="PROSITE" id="PS00178">
    <property type="entry name" value="AA_TRNA_LIGASE_I"/>
    <property type="match status" value="1"/>
</dbReference>
<proteinExistence type="inferred from homology"/>
<evidence type="ECO:0000256" key="10">
    <source>
        <dbReference type="RuleBase" id="RU363038"/>
    </source>
</evidence>
<comment type="catalytic activity">
    <reaction evidence="8 9">
        <text>tRNA(Arg) + L-arginine + ATP = L-arginyl-tRNA(Arg) + AMP + diphosphate</text>
        <dbReference type="Rhea" id="RHEA:20301"/>
        <dbReference type="Rhea" id="RHEA-COMP:9658"/>
        <dbReference type="Rhea" id="RHEA-COMP:9673"/>
        <dbReference type="ChEBI" id="CHEBI:30616"/>
        <dbReference type="ChEBI" id="CHEBI:32682"/>
        <dbReference type="ChEBI" id="CHEBI:33019"/>
        <dbReference type="ChEBI" id="CHEBI:78442"/>
        <dbReference type="ChEBI" id="CHEBI:78513"/>
        <dbReference type="ChEBI" id="CHEBI:456215"/>
        <dbReference type="EC" id="6.1.1.19"/>
    </reaction>
</comment>
<dbReference type="Gene3D" id="1.10.730.10">
    <property type="entry name" value="Isoleucyl-tRNA Synthetase, Domain 1"/>
    <property type="match status" value="1"/>
</dbReference>
<dbReference type="SUPFAM" id="SSF52374">
    <property type="entry name" value="Nucleotidylyl transferase"/>
    <property type="match status" value="1"/>
</dbReference>
<keyword evidence="5 9" id="KW-0067">ATP-binding</keyword>
<evidence type="ECO:0000256" key="8">
    <source>
        <dbReference type="ARBA" id="ARBA00049339"/>
    </source>
</evidence>
<evidence type="ECO:0000256" key="4">
    <source>
        <dbReference type="ARBA" id="ARBA00022741"/>
    </source>
</evidence>
<dbReference type="Pfam" id="PF00750">
    <property type="entry name" value="tRNA-synt_1d"/>
    <property type="match status" value="1"/>
</dbReference>
<evidence type="ECO:0000259" key="12">
    <source>
        <dbReference type="SMART" id="SM01016"/>
    </source>
</evidence>
<feature type="short sequence motif" description="'HIGH' region" evidence="9">
    <location>
        <begin position="132"/>
        <end position="142"/>
    </location>
</feature>
<accession>A0A6H1Q1L8</accession>
<keyword evidence="7 9" id="KW-0030">Aminoacyl-tRNA synthetase</keyword>
<organism evidence="13 14">
    <name type="scientific">Candidatus Pelagibacter giovannonii</name>
    <dbReference type="NCBI Taxonomy" id="2563896"/>
    <lineage>
        <taxon>Bacteria</taxon>
        <taxon>Pseudomonadati</taxon>
        <taxon>Pseudomonadota</taxon>
        <taxon>Alphaproteobacteria</taxon>
        <taxon>Candidatus Pelagibacterales</taxon>
        <taxon>Candidatus Pelagibacteraceae</taxon>
        <taxon>Candidatus Pelagibacter</taxon>
    </lineage>
</organism>
<dbReference type="SUPFAM" id="SSF47323">
    <property type="entry name" value="Anticodon-binding domain of a subclass of class I aminoacyl-tRNA synthetases"/>
    <property type="match status" value="1"/>
</dbReference>
<dbReference type="PANTHER" id="PTHR11956">
    <property type="entry name" value="ARGINYL-TRNA SYNTHETASE"/>
    <property type="match status" value="1"/>
</dbReference>
<feature type="domain" description="Arginyl tRNA synthetase N-terminal" evidence="12">
    <location>
        <begin position="5"/>
        <end position="95"/>
    </location>
</feature>
<dbReference type="RefSeq" id="WP_168606295.1">
    <property type="nucleotide sequence ID" value="NZ_CP038852.1"/>
</dbReference>
<dbReference type="Gene3D" id="3.40.50.620">
    <property type="entry name" value="HUPs"/>
    <property type="match status" value="1"/>
</dbReference>
<comment type="subcellular location">
    <subcellularLocation>
        <location evidence="9">Cytoplasm</location>
    </subcellularLocation>
</comment>
<dbReference type="SUPFAM" id="SSF55190">
    <property type="entry name" value="Arginyl-tRNA synthetase (ArgRS), N-terminal 'additional' domain"/>
    <property type="match status" value="1"/>
</dbReference>
<evidence type="ECO:0000256" key="2">
    <source>
        <dbReference type="ARBA" id="ARBA00022490"/>
    </source>
</evidence>
<evidence type="ECO:0000256" key="9">
    <source>
        <dbReference type="HAMAP-Rule" id="MF_00123"/>
    </source>
</evidence>
<keyword evidence="3 9" id="KW-0436">Ligase</keyword>
<dbReference type="InterPro" id="IPR001278">
    <property type="entry name" value="Arg-tRNA-ligase"/>
</dbReference>
<keyword evidence="14" id="KW-1185">Reference proteome</keyword>
<evidence type="ECO:0000256" key="1">
    <source>
        <dbReference type="ARBA" id="ARBA00005594"/>
    </source>
</evidence>